<sequence length="234" mass="24101">MHDAHRQTQYQVRFDWGTEGVATVGDDADVIVIVDVLSWGTTVELLVSAGVDVASGTVAGGAGELFPDSPSAVTPEAIAGRRAVVVPEPGGAGICAGVAGHPALVVIGGFRNRSAVAQWALEQQGRKSKRFTIAVIAAGERREDGSLRMTVEDLLGAGAVIDALATLGIDYCSPEAAAAVAAYTGLRNATAHLLNASASGRQLAEEGRRADVKLATATDVSTTVPVLREFHFTA</sequence>
<comment type="similarity">
    <text evidence="2">Belongs to the ComB family.</text>
</comment>
<comment type="catalytic activity">
    <reaction evidence="7">
        <text>(2R)-O-phospho-3-sulfolactate + H2O = (2R)-3-sulfolactate + phosphate</text>
        <dbReference type="Rhea" id="RHEA:23416"/>
        <dbReference type="ChEBI" id="CHEBI:15377"/>
        <dbReference type="ChEBI" id="CHEBI:15597"/>
        <dbReference type="ChEBI" id="CHEBI:43474"/>
        <dbReference type="ChEBI" id="CHEBI:58738"/>
        <dbReference type="EC" id="3.1.3.71"/>
    </reaction>
</comment>
<dbReference type="SUPFAM" id="SSF142823">
    <property type="entry name" value="ComB-like"/>
    <property type="match status" value="1"/>
</dbReference>
<name>A0A7C9TQG1_9MICO</name>
<keyword evidence="5" id="KW-0378">Hydrolase</keyword>
<proteinExistence type="inferred from homology"/>
<protein>
    <recommendedName>
        <fullName evidence="4">Probable 2-phosphosulfolactate phosphatase</fullName>
        <ecNumber evidence="3">3.1.3.71</ecNumber>
    </recommendedName>
</protein>
<evidence type="ECO:0000256" key="3">
    <source>
        <dbReference type="ARBA" id="ARBA00012953"/>
    </source>
</evidence>
<evidence type="ECO:0000256" key="1">
    <source>
        <dbReference type="ARBA" id="ARBA00001946"/>
    </source>
</evidence>
<dbReference type="InterPro" id="IPR005238">
    <property type="entry name" value="ComB-like"/>
</dbReference>
<evidence type="ECO:0000313" key="9">
    <source>
        <dbReference type="Proteomes" id="UP000479756"/>
    </source>
</evidence>
<organism evidence="8 9">
    <name type="scientific">Galbitalea soli</name>
    <dbReference type="NCBI Taxonomy" id="1268042"/>
    <lineage>
        <taxon>Bacteria</taxon>
        <taxon>Bacillati</taxon>
        <taxon>Actinomycetota</taxon>
        <taxon>Actinomycetes</taxon>
        <taxon>Micrococcales</taxon>
        <taxon>Microbacteriaceae</taxon>
        <taxon>Galbitalea</taxon>
    </lineage>
</organism>
<dbReference type="Gene3D" id="3.90.1560.10">
    <property type="entry name" value="ComB-like"/>
    <property type="match status" value="1"/>
</dbReference>
<dbReference type="PANTHER" id="PTHR37311">
    <property type="entry name" value="2-PHOSPHOSULFOLACTATE PHOSPHATASE-RELATED"/>
    <property type="match status" value="1"/>
</dbReference>
<dbReference type="GO" id="GO:0000287">
    <property type="term" value="F:magnesium ion binding"/>
    <property type="evidence" value="ECO:0007669"/>
    <property type="project" value="InterPro"/>
</dbReference>
<dbReference type="AlphaFoldDB" id="A0A7C9TQG1"/>
<keyword evidence="6" id="KW-0460">Magnesium</keyword>
<comment type="caution">
    <text evidence="8">The sequence shown here is derived from an EMBL/GenBank/DDBJ whole genome shotgun (WGS) entry which is preliminary data.</text>
</comment>
<dbReference type="PANTHER" id="PTHR37311:SF1">
    <property type="entry name" value="2-PHOSPHOSULFOLACTATE PHOSPHATASE-RELATED"/>
    <property type="match status" value="1"/>
</dbReference>
<accession>A0A7C9TQG1</accession>
<evidence type="ECO:0000313" key="8">
    <source>
        <dbReference type="EMBL" id="NEM91155.1"/>
    </source>
</evidence>
<dbReference type="RefSeq" id="WP_163472837.1">
    <property type="nucleotide sequence ID" value="NZ_JAAGWZ010000002.1"/>
</dbReference>
<evidence type="ECO:0000256" key="4">
    <source>
        <dbReference type="ARBA" id="ARBA00021948"/>
    </source>
</evidence>
<keyword evidence="9" id="KW-1185">Reference proteome</keyword>
<evidence type="ECO:0000256" key="2">
    <source>
        <dbReference type="ARBA" id="ARBA00009997"/>
    </source>
</evidence>
<dbReference type="Pfam" id="PF04029">
    <property type="entry name" value="2-ph_phosp"/>
    <property type="match status" value="1"/>
</dbReference>
<dbReference type="EMBL" id="JAAGWZ010000002">
    <property type="protein sequence ID" value="NEM91155.1"/>
    <property type="molecule type" value="Genomic_DNA"/>
</dbReference>
<evidence type="ECO:0000256" key="5">
    <source>
        <dbReference type="ARBA" id="ARBA00022801"/>
    </source>
</evidence>
<dbReference type="InterPro" id="IPR036702">
    <property type="entry name" value="ComB-like_sf"/>
</dbReference>
<gene>
    <name evidence="8" type="ORF">G3T37_07270</name>
</gene>
<reference evidence="8 9" key="1">
    <citation type="journal article" date="2014" name="Int. J. Syst. Evol. Microbiol.">
        <title>Description of Galbitalea soli gen. nov., sp. nov., and Frondihabitans sucicola sp. nov.</title>
        <authorList>
            <person name="Kim S.J."/>
            <person name="Lim J.M."/>
            <person name="Ahn J.H."/>
            <person name="Weon H.Y."/>
            <person name="Hamada M."/>
            <person name="Suzuki K."/>
            <person name="Ahn T.Y."/>
            <person name="Kwon S.W."/>
        </authorList>
    </citation>
    <scope>NUCLEOTIDE SEQUENCE [LARGE SCALE GENOMIC DNA]</scope>
    <source>
        <strain evidence="8 9">NBRC 108727</strain>
    </source>
</reference>
<dbReference type="Proteomes" id="UP000479756">
    <property type="component" value="Unassembled WGS sequence"/>
</dbReference>
<evidence type="ECO:0000256" key="6">
    <source>
        <dbReference type="ARBA" id="ARBA00022842"/>
    </source>
</evidence>
<dbReference type="EC" id="3.1.3.71" evidence="3"/>
<dbReference type="GO" id="GO:0050532">
    <property type="term" value="F:2-phosphosulfolactate phosphatase activity"/>
    <property type="evidence" value="ECO:0007669"/>
    <property type="project" value="UniProtKB-EC"/>
</dbReference>
<evidence type="ECO:0000256" key="7">
    <source>
        <dbReference type="ARBA" id="ARBA00033711"/>
    </source>
</evidence>
<comment type="cofactor">
    <cofactor evidence="1">
        <name>Mg(2+)</name>
        <dbReference type="ChEBI" id="CHEBI:18420"/>
    </cofactor>
</comment>
<dbReference type="GO" id="GO:0050545">
    <property type="term" value="F:sulfopyruvate decarboxylase activity"/>
    <property type="evidence" value="ECO:0007669"/>
    <property type="project" value="TreeGrafter"/>
</dbReference>